<dbReference type="EMBL" id="CP107006">
    <property type="protein sequence ID" value="UYQ92191.1"/>
    <property type="molecule type" value="Genomic_DNA"/>
</dbReference>
<name>A0ABY6IYA5_9BACT</name>
<dbReference type="Gene3D" id="3.40.50.300">
    <property type="entry name" value="P-loop containing nucleotide triphosphate hydrolases"/>
    <property type="match status" value="1"/>
</dbReference>
<evidence type="ECO:0000313" key="4">
    <source>
        <dbReference type="EMBL" id="UYQ92191.1"/>
    </source>
</evidence>
<gene>
    <name evidence="4" type="ORF">MKQ68_19065</name>
</gene>
<evidence type="ECO:0000256" key="2">
    <source>
        <dbReference type="ARBA" id="ARBA00022840"/>
    </source>
</evidence>
<evidence type="ECO:0000313" key="5">
    <source>
        <dbReference type="Proteomes" id="UP001162741"/>
    </source>
</evidence>
<sequence>MRRELIVEALERHYKIDEKISDAILQQIIADRTTGKTAVDQPVMTMIGGQPGAGKTTLQKQVEAERNGNVVVCSADEIRSYHPHARAILMEHENYYAEITSGQARDWNARLASHCHHNKLNYVIEVTYRDPNLINNRLKLCKETGFHSDLRILAVSPTLSLLGIHLRYEMSKLFTGSGRYVSRAFHDDCYNRLPSSLKAITQQAQYDQLGLYARTAVLDVATLEEGATLVARNPLDALKVYQEEVNRDWPDRLKAFVLEKATTVLHLMQKRQAHRSEIKAFCQNVGLESPNHLTKRKLGL</sequence>
<dbReference type="RefSeq" id="WP_264280493.1">
    <property type="nucleotide sequence ID" value="NZ_CP107006.1"/>
</dbReference>
<keyword evidence="5" id="KW-1185">Reference proteome</keyword>
<dbReference type="SUPFAM" id="SSF52540">
    <property type="entry name" value="P-loop containing nucleoside triphosphate hydrolases"/>
    <property type="match status" value="1"/>
</dbReference>
<feature type="domain" description="Zeta toxin" evidence="3">
    <location>
        <begin position="31"/>
        <end position="214"/>
    </location>
</feature>
<dbReference type="Proteomes" id="UP001162741">
    <property type="component" value="Chromosome"/>
</dbReference>
<accession>A0ABY6IYA5</accession>
<reference evidence="4" key="1">
    <citation type="submission" date="2022-10" db="EMBL/GenBank/DDBJ databases">
        <title>Chitinophaga sp. nov., isolated from soil.</title>
        <authorList>
            <person name="Jeon C.O."/>
        </authorList>
    </citation>
    <scope>NUCLEOTIDE SEQUENCE</scope>
    <source>
        <strain evidence="4">R8</strain>
    </source>
</reference>
<evidence type="ECO:0000259" key="3">
    <source>
        <dbReference type="Pfam" id="PF06414"/>
    </source>
</evidence>
<keyword evidence="1" id="KW-0547">Nucleotide-binding</keyword>
<dbReference type="InterPro" id="IPR027417">
    <property type="entry name" value="P-loop_NTPase"/>
</dbReference>
<protein>
    <submittedName>
        <fullName evidence="4">Zeta toxin family protein</fullName>
    </submittedName>
</protein>
<dbReference type="InterPro" id="IPR010488">
    <property type="entry name" value="Zeta_toxin_domain"/>
</dbReference>
<dbReference type="Pfam" id="PF06414">
    <property type="entry name" value="Zeta_toxin"/>
    <property type="match status" value="1"/>
</dbReference>
<organism evidence="4 5">
    <name type="scientific">Chitinophaga horti</name>
    <dbReference type="NCBI Taxonomy" id="2920382"/>
    <lineage>
        <taxon>Bacteria</taxon>
        <taxon>Pseudomonadati</taxon>
        <taxon>Bacteroidota</taxon>
        <taxon>Chitinophagia</taxon>
        <taxon>Chitinophagales</taxon>
        <taxon>Chitinophagaceae</taxon>
        <taxon>Chitinophaga</taxon>
    </lineage>
</organism>
<proteinExistence type="predicted"/>
<evidence type="ECO:0000256" key="1">
    <source>
        <dbReference type="ARBA" id="ARBA00022741"/>
    </source>
</evidence>
<keyword evidence="2" id="KW-0067">ATP-binding</keyword>